<evidence type="ECO:0000256" key="4">
    <source>
        <dbReference type="ARBA" id="ARBA00022989"/>
    </source>
</evidence>
<evidence type="ECO:0000256" key="7">
    <source>
        <dbReference type="SAM" id="Phobius"/>
    </source>
</evidence>
<gene>
    <name evidence="10" type="primary">wzzB</name>
    <name evidence="9" type="ORF">PS652_00918</name>
    <name evidence="10" type="ORF">PS652_03178</name>
</gene>
<keyword evidence="5 7" id="KW-0472">Membrane</keyword>
<dbReference type="InterPro" id="IPR003856">
    <property type="entry name" value="LPS_length_determ_N"/>
</dbReference>
<feature type="domain" description="Polysaccharide chain length determinant N-terminal" evidence="8">
    <location>
        <begin position="12"/>
        <end position="106"/>
    </location>
</feature>
<dbReference type="Proteomes" id="UP000326595">
    <property type="component" value="Chromosome"/>
</dbReference>
<evidence type="ECO:0000256" key="6">
    <source>
        <dbReference type="SAM" id="Coils"/>
    </source>
</evidence>
<proteinExistence type="predicted"/>
<organism evidence="10">
    <name type="scientific">Pseudomonas fluorescens</name>
    <dbReference type="NCBI Taxonomy" id="294"/>
    <lineage>
        <taxon>Bacteria</taxon>
        <taxon>Pseudomonadati</taxon>
        <taxon>Pseudomonadota</taxon>
        <taxon>Gammaproteobacteria</taxon>
        <taxon>Pseudomonadales</taxon>
        <taxon>Pseudomonadaceae</taxon>
        <taxon>Pseudomonas</taxon>
    </lineage>
</organism>
<evidence type="ECO:0000313" key="10">
    <source>
        <dbReference type="EMBL" id="VVM98775.1"/>
    </source>
</evidence>
<dbReference type="InterPro" id="IPR050445">
    <property type="entry name" value="Bact_polysacc_biosynth/exp"/>
</dbReference>
<dbReference type="EMBL" id="CABVHG010000018">
    <property type="protein sequence ID" value="VVM98775.1"/>
    <property type="molecule type" value="Genomic_DNA"/>
</dbReference>
<dbReference type="GO" id="GO:0004713">
    <property type="term" value="F:protein tyrosine kinase activity"/>
    <property type="evidence" value="ECO:0007669"/>
    <property type="project" value="TreeGrafter"/>
</dbReference>
<feature type="coiled-coil region" evidence="6">
    <location>
        <begin position="182"/>
        <end position="209"/>
    </location>
</feature>
<keyword evidence="2" id="KW-1003">Cell membrane</keyword>
<evidence type="ECO:0000256" key="3">
    <source>
        <dbReference type="ARBA" id="ARBA00022692"/>
    </source>
</evidence>
<evidence type="ECO:0000256" key="2">
    <source>
        <dbReference type="ARBA" id="ARBA00022475"/>
    </source>
</evidence>
<evidence type="ECO:0000256" key="5">
    <source>
        <dbReference type="ARBA" id="ARBA00023136"/>
    </source>
</evidence>
<sequence>MTRDQERLVQSNEIDFLDLIQGLWQRKLLMFGTAIVVFLAAVAYVLVSSPVYQAKVFVQPPTQNDIAYLNYGRGNDVGLELFSVKDVYEVFLRHLQSESLRRSFFQTVYLPTLPEAQRKGSQDELYARFGKLLSVSLENKEAPTRFSITANLLSPQQAVDWVASYAQLAGDRAKQEVLKNAKSDALVKANNLQRQISAARESTRKQREDEIVQLKEALLIAKSIGLEKPPIISDSLSTEVSAKMDGSLIYMRGSKALEAEIKNLQDRQSDDPFIASLRVQQSALSFYNDLSIDPALVAVYRQDGVVELPDQPVRPQKLLIVVLGLVLGLILGGIVALMHYLYAQAMHHKRQN</sequence>
<keyword evidence="4 7" id="KW-1133">Transmembrane helix</keyword>
<keyword evidence="6" id="KW-0175">Coiled coil</keyword>
<dbReference type="Gene3D" id="3.30.1890.10">
    <property type="entry name" value="FepE-like"/>
    <property type="match status" value="1"/>
</dbReference>
<dbReference type="RefSeq" id="WP_038994048.1">
    <property type="nucleotide sequence ID" value="NZ_OZ024668.1"/>
</dbReference>
<dbReference type="AlphaFoldDB" id="A0A5E6UCQ9"/>
<dbReference type="Pfam" id="PF02706">
    <property type="entry name" value="Wzz"/>
    <property type="match status" value="1"/>
</dbReference>
<dbReference type="EMBL" id="OZ024668">
    <property type="protein sequence ID" value="CAK9888109.1"/>
    <property type="molecule type" value="Genomic_DNA"/>
</dbReference>
<evidence type="ECO:0000313" key="11">
    <source>
        <dbReference type="Proteomes" id="UP000326595"/>
    </source>
</evidence>
<keyword evidence="3 7" id="KW-0812">Transmembrane</keyword>
<feature type="transmembrane region" description="Helical" evidence="7">
    <location>
        <begin position="28"/>
        <end position="47"/>
    </location>
</feature>
<dbReference type="PANTHER" id="PTHR32309">
    <property type="entry name" value="TYROSINE-PROTEIN KINASE"/>
    <property type="match status" value="1"/>
</dbReference>
<evidence type="ECO:0000256" key="1">
    <source>
        <dbReference type="ARBA" id="ARBA00004651"/>
    </source>
</evidence>
<dbReference type="GO" id="GO:0005886">
    <property type="term" value="C:plasma membrane"/>
    <property type="evidence" value="ECO:0007669"/>
    <property type="project" value="UniProtKB-SubCell"/>
</dbReference>
<protein>
    <submittedName>
        <fullName evidence="10">Chain length determinant protein</fullName>
    </submittedName>
</protein>
<feature type="transmembrane region" description="Helical" evidence="7">
    <location>
        <begin position="318"/>
        <end position="342"/>
    </location>
</feature>
<accession>A0A5E6UCQ9</accession>
<dbReference type="PANTHER" id="PTHR32309:SF13">
    <property type="entry name" value="FERRIC ENTEROBACTIN TRANSPORT PROTEIN FEPE"/>
    <property type="match status" value="1"/>
</dbReference>
<evidence type="ECO:0000313" key="9">
    <source>
        <dbReference type="EMBL" id="CAK9888109.1"/>
    </source>
</evidence>
<comment type="subcellular location">
    <subcellularLocation>
        <location evidence="1">Cell membrane</location>
        <topology evidence="1">Multi-pass membrane protein</topology>
    </subcellularLocation>
</comment>
<name>A0A5E6UCQ9_PSEFL</name>
<dbReference type="SUPFAM" id="SSF160355">
    <property type="entry name" value="Bacterial polysaccharide co-polymerase-like"/>
    <property type="match status" value="1"/>
</dbReference>
<evidence type="ECO:0000259" key="8">
    <source>
        <dbReference type="Pfam" id="PF02706"/>
    </source>
</evidence>
<reference evidence="9 11" key="2">
    <citation type="submission" date="2024-03" db="EMBL/GenBank/DDBJ databases">
        <authorList>
            <person name="Alaster D. Moffat"/>
            <person name="Govind Chandra"/>
            <person name="Andrew W. Truman"/>
        </authorList>
    </citation>
    <scope>NUCLEOTIDE SEQUENCE [LARGE SCALE GENOMIC DNA]</scope>
    <source>
        <strain evidence="9">PS652</strain>
    </source>
</reference>
<reference evidence="10" key="1">
    <citation type="submission" date="2019-09" db="EMBL/GenBank/DDBJ databases">
        <authorList>
            <person name="Chandra G."/>
            <person name="Truman W A."/>
        </authorList>
    </citation>
    <scope>NUCLEOTIDE SEQUENCE [LARGE SCALE GENOMIC DNA]</scope>
    <source>
        <strain evidence="10">PS652</strain>
    </source>
</reference>